<evidence type="ECO:0000256" key="1">
    <source>
        <dbReference type="SAM" id="MobiDB-lite"/>
    </source>
</evidence>
<dbReference type="KEGG" id="bml:BMA10229_A2414"/>
<dbReference type="AlphaFoldDB" id="A2S8V4"/>
<reference evidence="2 3" key="1">
    <citation type="submission" date="2007-01" db="EMBL/GenBank/DDBJ databases">
        <authorList>
            <person name="DeShazer D."/>
            <person name="Woods D.E."/>
            <person name="Nierman W.C."/>
        </authorList>
    </citation>
    <scope>NUCLEOTIDE SEQUENCE [LARGE SCALE GENOMIC DNA]</scope>
    <source>
        <strain evidence="2 3">NCTC 10229</strain>
    </source>
</reference>
<dbReference type="HOGENOM" id="CLU_219013_0_0_4"/>
<gene>
    <name evidence="2" type="ordered locus">BMA10229_A2414</name>
</gene>
<name>A2S8V4_BURM9</name>
<sequence>MVRWSLRHCNGAPAAARAPLPRAPGRPASRAAMIGAL</sequence>
<evidence type="ECO:0000313" key="3">
    <source>
        <dbReference type="Proteomes" id="UP000002283"/>
    </source>
</evidence>
<evidence type="ECO:0000313" key="2">
    <source>
        <dbReference type="EMBL" id="ABN00998.1"/>
    </source>
</evidence>
<feature type="region of interest" description="Disordered" evidence="1">
    <location>
        <begin position="13"/>
        <end position="37"/>
    </location>
</feature>
<proteinExistence type="predicted"/>
<dbReference type="Proteomes" id="UP000002283">
    <property type="component" value="Chromosome I"/>
</dbReference>
<dbReference type="EMBL" id="CP000546">
    <property type="protein sequence ID" value="ABN00998.1"/>
    <property type="molecule type" value="Genomic_DNA"/>
</dbReference>
<organism evidence="2 3">
    <name type="scientific">Burkholderia mallei (strain NCTC 10229)</name>
    <dbReference type="NCBI Taxonomy" id="412022"/>
    <lineage>
        <taxon>Bacteria</taxon>
        <taxon>Pseudomonadati</taxon>
        <taxon>Pseudomonadota</taxon>
        <taxon>Betaproteobacteria</taxon>
        <taxon>Burkholderiales</taxon>
        <taxon>Burkholderiaceae</taxon>
        <taxon>Burkholderia</taxon>
        <taxon>pseudomallei group</taxon>
    </lineage>
</organism>
<accession>A2S8V4</accession>
<protein>
    <submittedName>
        <fullName evidence="2">Uncharacterized protein</fullName>
    </submittedName>
</protein>